<evidence type="ECO:0000256" key="7">
    <source>
        <dbReference type="SAM" id="MobiDB-lite"/>
    </source>
</evidence>
<dbReference type="PANTHER" id="PTHR18896">
    <property type="entry name" value="PHOSPHOLIPASE D"/>
    <property type="match status" value="1"/>
</dbReference>
<dbReference type="SUPFAM" id="SSF64268">
    <property type="entry name" value="PX domain"/>
    <property type="match status" value="1"/>
</dbReference>
<gene>
    <name evidence="10" type="primary">PLD2</name>
</gene>
<dbReference type="GO" id="GO:0060627">
    <property type="term" value="P:regulation of vesicle-mediated transport"/>
    <property type="evidence" value="ECO:0007669"/>
    <property type="project" value="TreeGrafter"/>
</dbReference>
<dbReference type="GO" id="GO:0035556">
    <property type="term" value="P:intracellular signal transduction"/>
    <property type="evidence" value="ECO:0007669"/>
    <property type="project" value="InterPro"/>
</dbReference>
<organism evidence="10 11">
    <name type="scientific">Ursus americanus</name>
    <name type="common">American black bear</name>
    <name type="synonym">Euarctos americanus</name>
    <dbReference type="NCBI Taxonomy" id="9643"/>
    <lineage>
        <taxon>Eukaryota</taxon>
        <taxon>Metazoa</taxon>
        <taxon>Chordata</taxon>
        <taxon>Craniata</taxon>
        <taxon>Vertebrata</taxon>
        <taxon>Euteleostomi</taxon>
        <taxon>Mammalia</taxon>
        <taxon>Eutheria</taxon>
        <taxon>Laurasiatheria</taxon>
        <taxon>Carnivora</taxon>
        <taxon>Caniformia</taxon>
        <taxon>Ursidae</taxon>
        <taxon>Ursus</taxon>
    </lineage>
</organism>
<dbReference type="InterPro" id="IPR015679">
    <property type="entry name" value="PLipase_D_fam"/>
</dbReference>
<proteinExistence type="inferred from homology"/>
<dbReference type="InterPro" id="IPR016555">
    <property type="entry name" value="PLipase_D_euk"/>
</dbReference>
<dbReference type="SUPFAM" id="SSF56024">
    <property type="entry name" value="Phospholipase D/nuclease"/>
    <property type="match status" value="2"/>
</dbReference>
<dbReference type="Gene3D" id="3.30.1520.10">
    <property type="entry name" value="Phox-like domain"/>
    <property type="match status" value="1"/>
</dbReference>
<dbReference type="FunFam" id="3.30.870.10:FF:000022">
    <property type="entry name" value="Phospholipase"/>
    <property type="match status" value="1"/>
</dbReference>
<accession>A0A452QLC2</accession>
<dbReference type="SMART" id="SM00155">
    <property type="entry name" value="PLDc"/>
    <property type="match status" value="2"/>
</dbReference>
<dbReference type="InterPro" id="IPR025202">
    <property type="entry name" value="PLD-like_dom"/>
</dbReference>
<dbReference type="GO" id="GO:0009395">
    <property type="term" value="P:phospholipid catabolic process"/>
    <property type="evidence" value="ECO:0007669"/>
    <property type="project" value="TreeGrafter"/>
</dbReference>
<keyword evidence="3 6" id="KW-0378">Hydrolase</keyword>
<dbReference type="Gene3D" id="3.30.870.10">
    <property type="entry name" value="Endonuclease Chain A"/>
    <property type="match status" value="3"/>
</dbReference>
<dbReference type="EC" id="3.1.4.4" evidence="6"/>
<evidence type="ECO:0000256" key="5">
    <source>
        <dbReference type="ARBA" id="ARBA00023098"/>
    </source>
</evidence>
<evidence type="ECO:0000313" key="10">
    <source>
        <dbReference type="Ensembl" id="ENSUAMP00000006090.1"/>
    </source>
</evidence>
<dbReference type="Pfam" id="PF13091">
    <property type="entry name" value="PLDc_2"/>
    <property type="match status" value="1"/>
</dbReference>
<dbReference type="GeneTree" id="ENSGT00940000160229"/>
<dbReference type="PROSITE" id="PS50035">
    <property type="entry name" value="PLD"/>
    <property type="match status" value="2"/>
</dbReference>
<feature type="domain" description="PX" evidence="9">
    <location>
        <begin position="92"/>
        <end position="210"/>
    </location>
</feature>
<dbReference type="PANTHER" id="PTHR18896:SF121">
    <property type="entry name" value="PHOSPHOLIPASE D2"/>
    <property type="match status" value="1"/>
</dbReference>
<dbReference type="InterPro" id="IPR001736">
    <property type="entry name" value="PLipase_D/transphosphatidylase"/>
</dbReference>
<feature type="region of interest" description="Disordered" evidence="7">
    <location>
        <begin position="1"/>
        <end position="51"/>
    </location>
</feature>
<reference evidence="11" key="1">
    <citation type="submission" date="2016-06" db="EMBL/GenBank/DDBJ databases">
        <title>De novo assembly and RNA-Seq shows season-dependent expression and editing in black bear kidneys.</title>
        <authorList>
            <person name="Korstanje R."/>
            <person name="Srivastava A."/>
            <person name="Sarsani V.K."/>
            <person name="Sheehan S.M."/>
            <person name="Seger R.L."/>
            <person name="Barter M.E."/>
            <person name="Lindqvist C."/>
            <person name="Brody L.C."/>
            <person name="Mullikin J.C."/>
        </authorList>
    </citation>
    <scope>NUCLEOTIDE SEQUENCE [LARGE SCALE GENOMIC DNA]</scope>
</reference>
<feature type="domain" description="PLD phosphodiesterase" evidence="8">
    <location>
        <begin position="843"/>
        <end position="870"/>
    </location>
</feature>
<sequence>MAATPESLFPSGGDLDSSQLHMEPDELDTLREGEDPGAQGARPSGRRGAESSGVHTLTLSLLLADRMHPFLAIYDLQPLKMHPLVFAPGVPVTAQVVGTERYTSGSKVGTCTLYSVRLTHGAFTWTTKKKFRHFQELHRDLLRHKVLMSATRRQVPWEGIWCANGSGPICLCLSSLLQKYLENYLNRLLTMSFYRNYHAMTEFLEVSRLSFIPDLGSKGLEGVIRKRSGGHHVPGLTCCGGWGGEEGDREGREEWTEPFRSRWLVVKDSFLLYMCLETGAISFVQLFDPGFEVQVGKRSTEARYGVRIDTSHRSLILKCGSYRQARWWGQEITELAQGPGRDFIQLHRHDSYAPPRPGTLARWFVNGAGYFAAVADAILRAQEEIFITDWWLSPEIYLKRPAHSDDWRLDIMLKKKAEEGVRVSVLLFKEVELALGINSGYSKRALMLLHPNIKVMRHPDQVTLWAHHEKLLVVDQVVAFMGGLDLAYGRWDDLHYRLTDLGDPSGPAASQVIPQGLPELPETHLHARRSRRCPHKGSSFRGSRKVLGMSTADGEGRVKLSLSHSYSVSLCLCLCLSLSVLLSSLWPWLYLSQNQLFWLGKDYSNLIAKDWVQLDRPFEDFIDRETTPRMPWRDVGVAVHGLPARDLARHFIQRWNFTKTTKAKYKIPMYPYLLPKSTSTADQLPFTLPGGQCATVQVLRSVDRWSAGTLENSILNAYLHTIRESRHFLYIENQFFISCSDGRTVLNKVGDEIVDRILKAHKQGQCFRVYVLLPLLPGFEGDITTGGGNSIQAILHFTYRTLCRGEYSILHRLKAAMGTAWRDYISICGLRTHGELGGHPVSELIYIHSKMLIADDRTVIIGSANINDRSLLGKRDSELAVLIEDTEMEPSLMDGREYQAGRFALSLRKHCFSVILGGDARTDLDLRDPVCDDFFQLWQDTAENNANIYEQIFRCLPSNATRSLRALREYVAVEPLAMVSPPLARSELTQVQGHLVHFPLKFLEDESLLPPLGSKEGVMPLEVWT</sequence>
<evidence type="ECO:0000256" key="2">
    <source>
        <dbReference type="ARBA" id="ARBA00022737"/>
    </source>
</evidence>
<dbReference type="CDD" id="cd01254">
    <property type="entry name" value="PH_PLD"/>
    <property type="match status" value="1"/>
</dbReference>
<feature type="domain" description="PLD phosphodiesterase" evidence="8">
    <location>
        <begin position="463"/>
        <end position="490"/>
    </location>
</feature>
<evidence type="ECO:0000256" key="6">
    <source>
        <dbReference type="PIRNR" id="PIRNR009376"/>
    </source>
</evidence>
<reference evidence="10" key="2">
    <citation type="submission" date="2025-08" db="UniProtKB">
        <authorList>
            <consortium name="Ensembl"/>
        </authorList>
    </citation>
    <scope>IDENTIFICATION</scope>
</reference>
<keyword evidence="4 6" id="KW-0442">Lipid degradation</keyword>
<feature type="compositionally biased region" description="Basic and acidic residues" evidence="7">
    <location>
        <begin position="22"/>
        <end position="34"/>
    </location>
</feature>
<dbReference type="FunFam" id="3.30.870.10:FF:000005">
    <property type="entry name" value="Phospholipase"/>
    <property type="match status" value="1"/>
</dbReference>
<dbReference type="STRING" id="9643.ENSUAMP00000006090"/>
<evidence type="ECO:0000256" key="4">
    <source>
        <dbReference type="ARBA" id="ARBA00022963"/>
    </source>
</evidence>
<dbReference type="Proteomes" id="UP000291022">
    <property type="component" value="Unassembled WGS sequence"/>
</dbReference>
<dbReference type="GO" id="GO:0006654">
    <property type="term" value="P:phosphatidic acid biosynthetic process"/>
    <property type="evidence" value="ECO:0007669"/>
    <property type="project" value="InterPro"/>
</dbReference>
<dbReference type="InterPro" id="IPR036871">
    <property type="entry name" value="PX_dom_sf"/>
</dbReference>
<evidence type="ECO:0000256" key="1">
    <source>
        <dbReference type="ARBA" id="ARBA00008664"/>
    </source>
</evidence>
<dbReference type="PROSITE" id="PS50195">
    <property type="entry name" value="PX"/>
    <property type="match status" value="1"/>
</dbReference>
<dbReference type="GO" id="GO:0035091">
    <property type="term" value="F:phosphatidylinositol binding"/>
    <property type="evidence" value="ECO:0007669"/>
    <property type="project" value="InterPro"/>
</dbReference>
<evidence type="ECO:0000256" key="3">
    <source>
        <dbReference type="ARBA" id="ARBA00022801"/>
    </source>
</evidence>
<keyword evidence="5" id="KW-0443">Lipid metabolism</keyword>
<dbReference type="OMA" id="VRHPHRE"/>
<comment type="catalytic activity">
    <reaction evidence="6">
        <text>a 1,2-diacyl-sn-glycero-3-phosphocholine + H2O = a 1,2-diacyl-sn-glycero-3-phosphate + choline + H(+)</text>
        <dbReference type="Rhea" id="RHEA:14445"/>
        <dbReference type="ChEBI" id="CHEBI:15354"/>
        <dbReference type="ChEBI" id="CHEBI:15377"/>
        <dbReference type="ChEBI" id="CHEBI:15378"/>
        <dbReference type="ChEBI" id="CHEBI:57643"/>
        <dbReference type="ChEBI" id="CHEBI:58608"/>
        <dbReference type="EC" id="3.1.4.4"/>
    </reaction>
</comment>
<evidence type="ECO:0000259" key="9">
    <source>
        <dbReference type="PROSITE" id="PS50195"/>
    </source>
</evidence>
<dbReference type="AlphaFoldDB" id="A0A452QLC2"/>
<protein>
    <recommendedName>
        <fullName evidence="6">Phospholipase</fullName>
        <ecNumber evidence="6">3.1.4.4</ecNumber>
    </recommendedName>
</protein>
<dbReference type="GO" id="GO:0004630">
    <property type="term" value="F:phospholipase D activity"/>
    <property type="evidence" value="ECO:0007669"/>
    <property type="project" value="UniProtKB-UniRule"/>
</dbReference>
<keyword evidence="11" id="KW-1185">Reference proteome</keyword>
<name>A0A452QLC2_URSAM</name>
<reference evidence="10" key="3">
    <citation type="submission" date="2025-09" db="UniProtKB">
        <authorList>
            <consortium name="Ensembl"/>
        </authorList>
    </citation>
    <scope>IDENTIFICATION</scope>
</reference>
<comment type="similarity">
    <text evidence="1 6">Belongs to the phospholipase D family.</text>
</comment>
<dbReference type="SMART" id="SM00312">
    <property type="entry name" value="PX"/>
    <property type="match status" value="1"/>
</dbReference>
<keyword evidence="2" id="KW-0677">Repeat</keyword>
<dbReference type="Pfam" id="PF00787">
    <property type="entry name" value="PX"/>
    <property type="match status" value="1"/>
</dbReference>
<dbReference type="GO" id="GO:0002031">
    <property type="term" value="P:G protein-coupled receptor internalization"/>
    <property type="evidence" value="ECO:0007669"/>
    <property type="project" value="Ensembl"/>
</dbReference>
<dbReference type="FunFam" id="3.30.870.10:FF:000048">
    <property type="entry name" value="Phospholipase"/>
    <property type="match status" value="1"/>
</dbReference>
<evidence type="ECO:0000313" key="11">
    <source>
        <dbReference type="Proteomes" id="UP000291022"/>
    </source>
</evidence>
<dbReference type="GO" id="GO:0031526">
    <property type="term" value="C:brush border membrane"/>
    <property type="evidence" value="ECO:0007669"/>
    <property type="project" value="Ensembl"/>
</dbReference>
<dbReference type="PIRSF" id="PIRSF009376">
    <property type="entry name" value="Phospholipase_D_euk"/>
    <property type="match status" value="1"/>
</dbReference>
<dbReference type="InterPro" id="IPR001683">
    <property type="entry name" value="PX_dom"/>
</dbReference>
<evidence type="ECO:0000259" key="8">
    <source>
        <dbReference type="PROSITE" id="PS50035"/>
    </source>
</evidence>
<dbReference type="Ensembl" id="ENSUAMT00000006890.1">
    <property type="protein sequence ID" value="ENSUAMP00000006090.1"/>
    <property type="gene ID" value="ENSUAMG00000005229.1"/>
</dbReference>